<dbReference type="AlphaFoldDB" id="A0A2A4FWR1"/>
<keyword evidence="2" id="KW-1185">Reference proteome</keyword>
<organism evidence="1 2">
    <name type="scientific">Rhizorhabdus dicambivorans</name>
    <dbReference type="NCBI Taxonomy" id="1850238"/>
    <lineage>
        <taxon>Bacteria</taxon>
        <taxon>Pseudomonadati</taxon>
        <taxon>Pseudomonadota</taxon>
        <taxon>Alphaproteobacteria</taxon>
        <taxon>Sphingomonadales</taxon>
        <taxon>Sphingomonadaceae</taxon>
        <taxon>Rhizorhabdus</taxon>
    </lineage>
</organism>
<sequence>MSTPRKTLSLSRVVAPTEGPALSGDAQIIAQAVRRKLCITAIYNRTSMTIAPHILYTKHDDPFMDGVVVLRDGKVPTEPKLGAFKLAGLNNVMLTADNFTLQPVFDASDAKYEGVTLAKVD</sequence>
<dbReference type="EMBL" id="NWUF01000007">
    <property type="protein sequence ID" value="PCE42615.1"/>
    <property type="molecule type" value="Genomic_DNA"/>
</dbReference>
<dbReference type="KEGG" id="rdi:CMV14_06670"/>
<protein>
    <submittedName>
        <fullName evidence="1">Uncharacterized protein</fullName>
    </submittedName>
</protein>
<dbReference type="RefSeq" id="WP_083215732.1">
    <property type="nucleotide sequence ID" value="NZ_CP023449.1"/>
</dbReference>
<evidence type="ECO:0000313" key="2">
    <source>
        <dbReference type="Proteomes" id="UP000218934"/>
    </source>
</evidence>
<evidence type="ECO:0000313" key="1">
    <source>
        <dbReference type="EMBL" id="PCE42615.1"/>
    </source>
</evidence>
<name>A0A2A4FWR1_9SPHN</name>
<gene>
    <name evidence="1" type="ORF">COO09_09410</name>
</gene>
<dbReference type="OrthoDB" id="7428487at2"/>
<proteinExistence type="predicted"/>
<dbReference type="Proteomes" id="UP000218934">
    <property type="component" value="Unassembled WGS sequence"/>
</dbReference>
<accession>A0A2A4FWR1</accession>
<comment type="caution">
    <text evidence="1">The sequence shown here is derived from an EMBL/GenBank/DDBJ whole genome shotgun (WGS) entry which is preliminary data.</text>
</comment>
<reference evidence="1 2" key="1">
    <citation type="submission" date="2017-09" db="EMBL/GenBank/DDBJ databases">
        <title>The Catabolism of 3,6-Dichlorosalicylic acid is Initiated by the Cytochrome P450 Monooxygenase DsmABC in Rhizorhabdus dicambivorans Ndbn-20.</title>
        <authorList>
            <person name="Na L."/>
        </authorList>
    </citation>
    <scope>NUCLEOTIDE SEQUENCE [LARGE SCALE GENOMIC DNA]</scope>
    <source>
        <strain evidence="1 2">Ndbn-20m</strain>
    </source>
</reference>